<dbReference type="AlphaFoldDB" id="A0A317NPX4"/>
<sequence>MPGGGGGSRCRGSRRRLAEAVVTEPDVDLHALLQLGGIIVDLLIVGGYGDVALRDFGQAALRSATAG</sequence>
<gene>
    <name evidence="1" type="ORF">DFR69_104678</name>
</gene>
<evidence type="ECO:0000313" key="2">
    <source>
        <dbReference type="Proteomes" id="UP000246410"/>
    </source>
</evidence>
<keyword evidence="2" id="KW-1185">Reference proteome</keyword>
<accession>A0A317NPX4</accession>
<comment type="caution">
    <text evidence="1">The sequence shown here is derived from an EMBL/GenBank/DDBJ whole genome shotgun (WGS) entry which is preliminary data.</text>
</comment>
<name>A0A317NPX4_9NOCA</name>
<dbReference type="Proteomes" id="UP000246410">
    <property type="component" value="Unassembled WGS sequence"/>
</dbReference>
<evidence type="ECO:0000313" key="1">
    <source>
        <dbReference type="EMBL" id="PWV76564.1"/>
    </source>
</evidence>
<dbReference type="EMBL" id="QGTL01000004">
    <property type="protein sequence ID" value="PWV76564.1"/>
    <property type="molecule type" value="Genomic_DNA"/>
</dbReference>
<protein>
    <submittedName>
        <fullName evidence="1">Uncharacterized protein</fullName>
    </submittedName>
</protein>
<organism evidence="1 2">
    <name type="scientific">Nocardia neocaledoniensis</name>
    <dbReference type="NCBI Taxonomy" id="236511"/>
    <lineage>
        <taxon>Bacteria</taxon>
        <taxon>Bacillati</taxon>
        <taxon>Actinomycetota</taxon>
        <taxon>Actinomycetes</taxon>
        <taxon>Mycobacteriales</taxon>
        <taxon>Nocardiaceae</taxon>
        <taxon>Nocardia</taxon>
    </lineage>
</organism>
<reference evidence="1 2" key="1">
    <citation type="submission" date="2018-05" db="EMBL/GenBank/DDBJ databases">
        <title>Genomic Encyclopedia of Type Strains, Phase IV (KMG-IV): sequencing the most valuable type-strain genomes for metagenomic binning, comparative biology and taxonomic classification.</title>
        <authorList>
            <person name="Goeker M."/>
        </authorList>
    </citation>
    <scope>NUCLEOTIDE SEQUENCE [LARGE SCALE GENOMIC DNA]</scope>
    <source>
        <strain evidence="1 2">DSM 44717</strain>
    </source>
</reference>
<proteinExistence type="predicted"/>